<accession>A0ABS4E7W4</accession>
<comment type="similarity">
    <text evidence="1">Belongs to the ABC transporter superfamily. Ycf16 family.</text>
</comment>
<dbReference type="PROSITE" id="PS50893">
    <property type="entry name" value="ABC_TRANSPORTER_2"/>
    <property type="match status" value="1"/>
</dbReference>
<dbReference type="CDD" id="cd03217">
    <property type="entry name" value="ABC_FeS_Assembly"/>
    <property type="match status" value="1"/>
</dbReference>
<evidence type="ECO:0000259" key="4">
    <source>
        <dbReference type="PROSITE" id="PS50893"/>
    </source>
</evidence>
<keyword evidence="6" id="KW-1185">Reference proteome</keyword>
<dbReference type="SUPFAM" id="SSF52540">
    <property type="entry name" value="P-loop containing nucleoside triphosphate hydrolases"/>
    <property type="match status" value="1"/>
</dbReference>
<comment type="caution">
    <text evidence="5">The sequence shown here is derived from an EMBL/GenBank/DDBJ whole genome shotgun (WGS) entry which is preliminary data.</text>
</comment>
<reference evidence="5 6" key="1">
    <citation type="submission" date="2021-03" db="EMBL/GenBank/DDBJ databases">
        <title>Genomic Encyclopedia of Type Strains, Phase IV (KMG-IV): sequencing the most valuable type-strain genomes for metagenomic binning, comparative biology and taxonomic classification.</title>
        <authorList>
            <person name="Goeker M."/>
        </authorList>
    </citation>
    <scope>NUCLEOTIDE SEQUENCE [LARGE SCALE GENOMIC DNA]</scope>
    <source>
        <strain evidence="5 6">DSM 1289</strain>
    </source>
</reference>
<dbReference type="InterPro" id="IPR003593">
    <property type="entry name" value="AAA+_ATPase"/>
</dbReference>
<organism evidence="5 6">
    <name type="scientific">Metaclostridioides mangenotii</name>
    <dbReference type="NCBI Taxonomy" id="1540"/>
    <lineage>
        <taxon>Bacteria</taxon>
        <taxon>Bacillati</taxon>
        <taxon>Bacillota</taxon>
        <taxon>Clostridia</taxon>
        <taxon>Peptostreptococcales</taxon>
        <taxon>Peptostreptococcaceae</taxon>
        <taxon>Metaclostridioides</taxon>
    </lineage>
</organism>
<proteinExistence type="inferred from homology"/>
<dbReference type="SMART" id="SM00382">
    <property type="entry name" value="AAA"/>
    <property type="match status" value="1"/>
</dbReference>
<evidence type="ECO:0000256" key="3">
    <source>
        <dbReference type="ARBA" id="ARBA00022840"/>
    </source>
</evidence>
<evidence type="ECO:0000256" key="1">
    <source>
        <dbReference type="ARBA" id="ARBA00006216"/>
    </source>
</evidence>
<dbReference type="Pfam" id="PF00005">
    <property type="entry name" value="ABC_tran"/>
    <property type="match status" value="1"/>
</dbReference>
<evidence type="ECO:0000313" key="5">
    <source>
        <dbReference type="EMBL" id="MBP1854003.1"/>
    </source>
</evidence>
<feature type="domain" description="ABC transporter" evidence="4">
    <location>
        <begin position="6"/>
        <end position="246"/>
    </location>
</feature>
<dbReference type="InterPro" id="IPR027417">
    <property type="entry name" value="P-loop_NTPase"/>
</dbReference>
<dbReference type="Proteomes" id="UP000767291">
    <property type="component" value="Unassembled WGS sequence"/>
</dbReference>
<keyword evidence="3 5" id="KW-0067">ATP-binding</keyword>
<dbReference type="PROSITE" id="PS00211">
    <property type="entry name" value="ABC_TRANSPORTER_1"/>
    <property type="match status" value="1"/>
</dbReference>
<evidence type="ECO:0000313" key="6">
    <source>
        <dbReference type="Proteomes" id="UP000767291"/>
    </source>
</evidence>
<sequence>MNRRLLNIDNVYASIEGKSILNGLNIQVNKGEIHVIMGPNGAGKSTLANVLMGHPKYKLESGSILFDGELIDELKVDERAKKGIFLSFQNPEEVNGVTVENFLRTAVTSQNGKAPKILAFNKDLKKQMEELKMNQELSKRYLNVGFSGGEKKKNEILQLLTIQPKLAILDETDSGLDVDAMKVVSNGVNLYANSDNGVIIITHNKRILENINVDYVHVLKAGKIIATGPKSLADEIETNGYEKFLESSDESKEGGEDHGRR</sequence>
<dbReference type="PANTHER" id="PTHR43204:SF1">
    <property type="entry name" value="ABC TRANSPORTER I FAMILY MEMBER 6, CHLOROPLASTIC"/>
    <property type="match status" value="1"/>
</dbReference>
<name>A0ABS4E7W4_9FIRM</name>
<dbReference type="Gene3D" id="3.40.50.300">
    <property type="entry name" value="P-loop containing nucleotide triphosphate hydrolases"/>
    <property type="match status" value="1"/>
</dbReference>
<keyword evidence="2" id="KW-0547">Nucleotide-binding</keyword>
<dbReference type="EMBL" id="JAGGJX010000001">
    <property type="protein sequence ID" value="MBP1854003.1"/>
    <property type="molecule type" value="Genomic_DNA"/>
</dbReference>
<dbReference type="InterPro" id="IPR017871">
    <property type="entry name" value="ABC_transporter-like_CS"/>
</dbReference>
<dbReference type="RefSeq" id="WP_209455596.1">
    <property type="nucleotide sequence ID" value="NZ_BAAACS010000017.1"/>
</dbReference>
<dbReference type="InterPro" id="IPR003439">
    <property type="entry name" value="ABC_transporter-like_ATP-bd"/>
</dbReference>
<dbReference type="GO" id="GO:0005524">
    <property type="term" value="F:ATP binding"/>
    <property type="evidence" value="ECO:0007669"/>
    <property type="project" value="UniProtKB-KW"/>
</dbReference>
<protein>
    <submittedName>
        <fullName evidence="5">Fe-S cluster assembly ATP-binding protein</fullName>
    </submittedName>
</protein>
<evidence type="ECO:0000256" key="2">
    <source>
        <dbReference type="ARBA" id="ARBA00022741"/>
    </source>
</evidence>
<dbReference type="InterPro" id="IPR010230">
    <property type="entry name" value="FeS-cluster_ATPase_SufC"/>
</dbReference>
<gene>
    <name evidence="5" type="ORF">J2Z43_000393</name>
</gene>
<dbReference type="NCBIfam" id="TIGR01978">
    <property type="entry name" value="sufC"/>
    <property type="match status" value="1"/>
</dbReference>
<dbReference type="PANTHER" id="PTHR43204">
    <property type="entry name" value="ABC TRANSPORTER I FAMILY MEMBER 6, CHLOROPLASTIC"/>
    <property type="match status" value="1"/>
</dbReference>